<protein>
    <submittedName>
        <fullName evidence="2">MSF1-like protein, putative</fullName>
    </submittedName>
</protein>
<dbReference type="Pfam" id="PF04707">
    <property type="entry name" value="PRELI"/>
    <property type="match status" value="1"/>
</dbReference>
<dbReference type="EMBL" id="LN835307">
    <property type="protein sequence ID" value="CRH01155.1"/>
    <property type="molecule type" value="Genomic_DNA"/>
</dbReference>
<organism evidence="2 3">
    <name type="scientific">Plasmodium relictum</name>
    <dbReference type="NCBI Taxonomy" id="85471"/>
    <lineage>
        <taxon>Eukaryota</taxon>
        <taxon>Sar</taxon>
        <taxon>Alveolata</taxon>
        <taxon>Apicomplexa</taxon>
        <taxon>Aconoidasida</taxon>
        <taxon>Haemosporida</taxon>
        <taxon>Plasmodiidae</taxon>
        <taxon>Plasmodium</taxon>
        <taxon>Plasmodium (Haemamoeba)</taxon>
    </lineage>
</organism>
<dbReference type="PANTHER" id="PTHR11158">
    <property type="entry name" value="MSF1/PX19 RELATED"/>
    <property type="match status" value="1"/>
</dbReference>
<sequence>MKLFEQEYKYNYDWGTVTSAFWLKYPNNVQKHIKNIDVIGRKINIKEKTLNLKRIIYLQYYIPKIFKNIFNIDGKGLAIEEISINLNKKQLTINTFNHTLNPFINLTEKCVYFQKDNDETQTYYKQTTTLNINGLGYMKNLIENTIINTIKEKSKQGISIMNDTIKKTISDNININNNNIYIDNLQKEKKQ</sequence>
<dbReference type="KEGG" id="prel:PRELSG_1203900"/>
<feature type="domain" description="PRELI/MSF1" evidence="1">
    <location>
        <begin position="1"/>
        <end position="173"/>
    </location>
</feature>
<dbReference type="InterPro" id="IPR037365">
    <property type="entry name" value="Slowmo/Ups"/>
</dbReference>
<dbReference type="GeneID" id="39737282"/>
<evidence type="ECO:0000313" key="3">
    <source>
        <dbReference type="Proteomes" id="UP000220158"/>
    </source>
</evidence>
<evidence type="ECO:0000259" key="1">
    <source>
        <dbReference type="PROSITE" id="PS50904"/>
    </source>
</evidence>
<dbReference type="AlphaFoldDB" id="A0A1J1H8C7"/>
<dbReference type="GO" id="GO:0005758">
    <property type="term" value="C:mitochondrial intermembrane space"/>
    <property type="evidence" value="ECO:0007669"/>
    <property type="project" value="InterPro"/>
</dbReference>
<dbReference type="PROSITE" id="PS50904">
    <property type="entry name" value="PRELI_MSF1"/>
    <property type="match status" value="1"/>
</dbReference>
<name>A0A1J1H8C7_PLARL</name>
<dbReference type="Proteomes" id="UP000220158">
    <property type="component" value="Chromosome 12"/>
</dbReference>
<dbReference type="InterPro" id="IPR006797">
    <property type="entry name" value="PRELI/MSF1_dom"/>
</dbReference>
<accession>A0A1J1H8C7</accession>
<dbReference type="OMA" id="MMKIWST"/>
<gene>
    <name evidence="2" type="ORF">PRELSG_1203900</name>
</gene>
<reference evidence="2 3" key="1">
    <citation type="submission" date="2015-04" db="EMBL/GenBank/DDBJ databases">
        <authorList>
            <consortium name="Pathogen Informatics"/>
        </authorList>
    </citation>
    <scope>NUCLEOTIDE SEQUENCE [LARGE SCALE GENOMIC DNA]</scope>
    <source>
        <strain evidence="2 3">SGS1</strain>
    </source>
</reference>
<dbReference type="OrthoDB" id="407630at2759"/>
<keyword evidence="3" id="KW-1185">Reference proteome</keyword>
<dbReference type="VEuPathDB" id="PlasmoDB:PRELSG_1203900"/>
<evidence type="ECO:0000313" key="2">
    <source>
        <dbReference type="EMBL" id="CRH01155.1"/>
    </source>
</evidence>
<proteinExistence type="predicted"/>
<dbReference type="RefSeq" id="XP_028534156.1">
    <property type="nucleotide sequence ID" value="XM_028677804.1"/>
</dbReference>